<name>A0A1I0EI98_9FIRM</name>
<keyword evidence="4" id="KW-1185">Reference proteome</keyword>
<sequence length="412" mass="45090">MAVHVIDEANRCLQCKKPMCQQGCPIHTPIPAIIKSMREGRLEEAGKIAFENNPMSLVCSLVCNHERQCEGHCVLGRKGQPIHVSSIENYISDTCFERIDVHCAPKNGKKVAVIGAGPAGITIAILLTKKGYSVTIFDSRDKIGGVLQYGIPEFRLPKTILERYKKKLRAMGIKIRPNTTIGGALEIKDLFRDGYQSIFIGTGVWRPKKLGIKGESLGNVHFAIDYLANPDAYELGDTVAVIGVGNSAMDVARTVIRHGSRDVTLYARGTRSDASLHETQYAMLDGAKFEFGKQIIEINDDGPVFRSIYSDENGNITGYEENTEQVHADSVIISISQGPKSKLVNTTEGLKATENGLLETNEYGETTVEGIFASGDVVLGAKTVVEAVAYSKIVADAMDRYMQKKESRTDED</sequence>
<feature type="domain" description="Dihydroprymidine dehydrogenase" evidence="2">
    <location>
        <begin position="5"/>
        <end position="97"/>
    </location>
</feature>
<feature type="domain" description="FAD/NAD(P)-binding" evidence="1">
    <location>
        <begin position="109"/>
        <end position="388"/>
    </location>
</feature>
<dbReference type="InterPro" id="IPR028261">
    <property type="entry name" value="DPD_II"/>
</dbReference>
<dbReference type="InterPro" id="IPR009051">
    <property type="entry name" value="Helical_ferredxn"/>
</dbReference>
<dbReference type="Pfam" id="PF14691">
    <property type="entry name" value="Fer4_20"/>
    <property type="match status" value="1"/>
</dbReference>
<dbReference type="RefSeq" id="WP_092362232.1">
    <property type="nucleotide sequence ID" value="NZ_DAINWJ010000023.1"/>
</dbReference>
<dbReference type="SUPFAM" id="SSF51971">
    <property type="entry name" value="Nucleotide-binding domain"/>
    <property type="match status" value="1"/>
</dbReference>
<evidence type="ECO:0000313" key="3">
    <source>
        <dbReference type="EMBL" id="SET44873.1"/>
    </source>
</evidence>
<evidence type="ECO:0000259" key="2">
    <source>
        <dbReference type="Pfam" id="PF14691"/>
    </source>
</evidence>
<evidence type="ECO:0000313" key="4">
    <source>
        <dbReference type="Proteomes" id="UP000198508"/>
    </source>
</evidence>
<organism evidence="3 4">
    <name type="scientific">Enterocloster lavalensis</name>
    <dbReference type="NCBI Taxonomy" id="460384"/>
    <lineage>
        <taxon>Bacteria</taxon>
        <taxon>Bacillati</taxon>
        <taxon>Bacillota</taxon>
        <taxon>Clostridia</taxon>
        <taxon>Lachnospirales</taxon>
        <taxon>Lachnospiraceae</taxon>
        <taxon>Enterocloster</taxon>
    </lineage>
</organism>
<evidence type="ECO:0000259" key="1">
    <source>
        <dbReference type="Pfam" id="PF07992"/>
    </source>
</evidence>
<reference evidence="4" key="1">
    <citation type="submission" date="2016-10" db="EMBL/GenBank/DDBJ databases">
        <authorList>
            <person name="Varghese N."/>
            <person name="Submissions S."/>
        </authorList>
    </citation>
    <scope>NUCLEOTIDE SEQUENCE [LARGE SCALE GENOMIC DNA]</scope>
    <source>
        <strain evidence="4">NLAE-zl-G277</strain>
    </source>
</reference>
<accession>A0A1I0EI98</accession>
<dbReference type="PRINTS" id="PR00368">
    <property type="entry name" value="FADPNR"/>
</dbReference>
<gene>
    <name evidence="3" type="ORF">SAMN05216313_106149</name>
</gene>
<dbReference type="PANTHER" id="PTHR42783:SF3">
    <property type="entry name" value="GLUTAMATE SYNTHASE [NADPH] SMALL CHAIN-RELATED"/>
    <property type="match status" value="1"/>
</dbReference>
<dbReference type="Pfam" id="PF07992">
    <property type="entry name" value="Pyr_redox_2"/>
    <property type="match status" value="1"/>
</dbReference>
<dbReference type="GO" id="GO:0016491">
    <property type="term" value="F:oxidoreductase activity"/>
    <property type="evidence" value="ECO:0007669"/>
    <property type="project" value="InterPro"/>
</dbReference>
<dbReference type="Gene3D" id="1.10.1060.10">
    <property type="entry name" value="Alpha-helical ferredoxin"/>
    <property type="match status" value="1"/>
</dbReference>
<proteinExistence type="predicted"/>
<dbReference type="Proteomes" id="UP000198508">
    <property type="component" value="Unassembled WGS sequence"/>
</dbReference>
<dbReference type="InterPro" id="IPR023753">
    <property type="entry name" value="FAD/NAD-binding_dom"/>
</dbReference>
<dbReference type="SUPFAM" id="SSF46548">
    <property type="entry name" value="alpha-helical ferredoxin"/>
    <property type="match status" value="1"/>
</dbReference>
<protein>
    <submittedName>
        <fullName evidence="3">Glutamate synthase (NADPH/NADH) small chain</fullName>
    </submittedName>
</protein>
<dbReference type="AlphaFoldDB" id="A0A1I0EI98"/>
<dbReference type="EMBL" id="FOIM01000006">
    <property type="protein sequence ID" value="SET44873.1"/>
    <property type="molecule type" value="Genomic_DNA"/>
</dbReference>
<dbReference type="GO" id="GO:0051536">
    <property type="term" value="F:iron-sulfur cluster binding"/>
    <property type="evidence" value="ECO:0007669"/>
    <property type="project" value="InterPro"/>
</dbReference>
<dbReference type="Gene3D" id="3.50.50.60">
    <property type="entry name" value="FAD/NAD(P)-binding domain"/>
    <property type="match status" value="2"/>
</dbReference>
<dbReference type="PANTHER" id="PTHR42783">
    <property type="entry name" value="GLUTAMATE SYNTHASE [NADPH] SMALL CHAIN"/>
    <property type="match status" value="1"/>
</dbReference>
<dbReference type="PRINTS" id="PR00469">
    <property type="entry name" value="PNDRDTASEII"/>
</dbReference>
<dbReference type="STRING" id="460384.SAMN05216313_106149"/>
<dbReference type="GeneID" id="93276649"/>
<dbReference type="InterPro" id="IPR036188">
    <property type="entry name" value="FAD/NAD-bd_sf"/>
</dbReference>